<evidence type="ECO:0000256" key="6">
    <source>
        <dbReference type="SAM" id="Phobius"/>
    </source>
</evidence>
<dbReference type="InParanoid" id="U5DP34"/>
<dbReference type="EMBL" id="ASSJ01000049">
    <property type="protein sequence ID" value="ERN41470.1"/>
    <property type="molecule type" value="Genomic_DNA"/>
</dbReference>
<dbReference type="AlphaFoldDB" id="U5DP34"/>
<dbReference type="Gene3D" id="3.30.1150.10">
    <property type="match status" value="1"/>
</dbReference>
<dbReference type="SUPFAM" id="SSF74653">
    <property type="entry name" value="TolA/TonB C-terminal domain"/>
    <property type="match status" value="1"/>
</dbReference>
<dbReference type="eggNOG" id="COG0810">
    <property type="taxonomic scope" value="Bacteria"/>
</dbReference>
<feature type="domain" description="TonB C-terminal" evidence="7">
    <location>
        <begin position="340"/>
        <end position="437"/>
    </location>
</feature>
<dbReference type="PROSITE" id="PS52015">
    <property type="entry name" value="TONB_CTD"/>
    <property type="match status" value="1"/>
</dbReference>
<accession>U5DP34</accession>
<feature type="compositionally biased region" description="Low complexity" evidence="5">
    <location>
        <begin position="256"/>
        <end position="295"/>
    </location>
</feature>
<dbReference type="Proteomes" id="UP000016960">
    <property type="component" value="Unassembled WGS sequence"/>
</dbReference>
<feature type="compositionally biased region" description="Pro residues" evidence="5">
    <location>
        <begin position="192"/>
        <end position="231"/>
    </location>
</feature>
<evidence type="ECO:0000259" key="7">
    <source>
        <dbReference type="PROSITE" id="PS52015"/>
    </source>
</evidence>
<evidence type="ECO:0000256" key="3">
    <source>
        <dbReference type="ARBA" id="ARBA00022989"/>
    </source>
</evidence>
<feature type="compositionally biased region" description="Low complexity" evidence="5">
    <location>
        <begin position="111"/>
        <end position="135"/>
    </location>
</feature>
<evidence type="ECO:0000313" key="8">
    <source>
        <dbReference type="EMBL" id="ERN41470.1"/>
    </source>
</evidence>
<feature type="compositionally biased region" description="Pro residues" evidence="5">
    <location>
        <begin position="136"/>
        <end position="150"/>
    </location>
</feature>
<keyword evidence="4 6" id="KW-0472">Membrane</keyword>
<feature type="transmembrane region" description="Helical" evidence="6">
    <location>
        <begin position="35"/>
        <end position="53"/>
    </location>
</feature>
<reference evidence="8 9" key="1">
    <citation type="submission" date="2013-05" db="EMBL/GenBank/DDBJ databases">
        <title>Draft genome sequence of Rubidibacter lacunae KORDI 51-2.</title>
        <authorList>
            <person name="Choi D.H."/>
            <person name="Noh J.H."/>
            <person name="Kwon K.-K."/>
            <person name="Lee J.-H."/>
            <person name="Ryu J.-Y."/>
        </authorList>
    </citation>
    <scope>NUCLEOTIDE SEQUENCE [LARGE SCALE GENOMIC DNA]</scope>
    <source>
        <strain evidence="8 9">KORDI 51-2</strain>
    </source>
</reference>
<dbReference type="STRING" id="582515.KR51_00020470"/>
<comment type="subcellular location">
    <subcellularLocation>
        <location evidence="1">Membrane</location>
        <topology evidence="1">Single-pass membrane protein</topology>
    </subcellularLocation>
</comment>
<dbReference type="InterPro" id="IPR037682">
    <property type="entry name" value="TonB_C"/>
</dbReference>
<dbReference type="InterPro" id="IPR006260">
    <property type="entry name" value="TonB/TolA_C"/>
</dbReference>
<evidence type="ECO:0000256" key="5">
    <source>
        <dbReference type="SAM" id="MobiDB-lite"/>
    </source>
</evidence>
<feature type="region of interest" description="Disordered" evidence="5">
    <location>
        <begin position="1"/>
        <end position="26"/>
    </location>
</feature>
<evidence type="ECO:0000256" key="1">
    <source>
        <dbReference type="ARBA" id="ARBA00004167"/>
    </source>
</evidence>
<keyword evidence="2 6" id="KW-0812">Transmembrane</keyword>
<organism evidence="8 9">
    <name type="scientific">Rubidibacter lacunae KORDI 51-2</name>
    <dbReference type="NCBI Taxonomy" id="582515"/>
    <lineage>
        <taxon>Bacteria</taxon>
        <taxon>Bacillati</taxon>
        <taxon>Cyanobacteriota</taxon>
        <taxon>Cyanophyceae</taxon>
        <taxon>Oscillatoriophycideae</taxon>
        <taxon>Chroococcales</taxon>
        <taxon>Aphanothecaceae</taxon>
        <taxon>Rubidibacter</taxon>
    </lineage>
</organism>
<protein>
    <submittedName>
        <fullName evidence="8">TonB family C-terminal domain protein</fullName>
    </submittedName>
</protein>
<gene>
    <name evidence="8" type="ORF">KR51_00020470</name>
</gene>
<dbReference type="Pfam" id="PF13103">
    <property type="entry name" value="TonB_2"/>
    <property type="match status" value="1"/>
</dbReference>
<dbReference type="PATRIC" id="fig|582515.4.peg.2305"/>
<evidence type="ECO:0000256" key="4">
    <source>
        <dbReference type="ARBA" id="ARBA00023136"/>
    </source>
</evidence>
<dbReference type="GO" id="GO:0055085">
    <property type="term" value="P:transmembrane transport"/>
    <property type="evidence" value="ECO:0007669"/>
    <property type="project" value="InterPro"/>
</dbReference>
<dbReference type="OrthoDB" id="505469at2"/>
<sequence>MIPHRSRPESARLPSGRLPSRGLPRKNRHLRPGQWLLFLGASILLHAIAFWTWEWQEKHRSSEAIAPPEFEPIEFVTVPNTTTDPPPDTERIAAANAVESGRTEREPLPPTAAAVAPTAPAPQVSASSPSSSSAPPVSPPPPEPPAPTPLPVERTSRPEPQPSTRQRPEPTSPPVAGVPATLRQPERVTQPQPEPTPEPALEPQPPLRSRPTVRPEPLPSARPAVPTPVPEPSRQQPQPAPERPAPQIARPPVPTAPATELPAAALTPQPLVREAPAATSPATESPATPLAETPESSNGLLGGPIARSLDEEGTSEFFNPPAGSDRAAETPQSTAARQDIDLGPYLSELQRRVRRNWQPSSPRRDRQTLIQFQIARNGQIRNLRVVQTSGSPIVDRETLEAIERAAPFPPLPSGFHQEALNVNFSFNIHITENDRPSLRLGPS</sequence>
<keyword evidence="9" id="KW-1185">Reference proteome</keyword>
<dbReference type="PRINTS" id="PR01217">
    <property type="entry name" value="PRICHEXTENSN"/>
</dbReference>
<evidence type="ECO:0000256" key="2">
    <source>
        <dbReference type="ARBA" id="ARBA00022692"/>
    </source>
</evidence>
<name>U5DP34_9CHRO</name>
<feature type="compositionally biased region" description="Pro residues" evidence="5">
    <location>
        <begin position="238"/>
        <end position="255"/>
    </location>
</feature>
<feature type="compositionally biased region" description="Basic and acidic residues" evidence="5">
    <location>
        <begin position="1"/>
        <end position="10"/>
    </location>
</feature>
<evidence type="ECO:0000313" key="9">
    <source>
        <dbReference type="Proteomes" id="UP000016960"/>
    </source>
</evidence>
<dbReference type="NCBIfam" id="TIGR01352">
    <property type="entry name" value="tonB_Cterm"/>
    <property type="match status" value="1"/>
</dbReference>
<proteinExistence type="predicted"/>
<comment type="caution">
    <text evidence="8">The sequence shown here is derived from an EMBL/GenBank/DDBJ whole genome shotgun (WGS) entry which is preliminary data.</text>
</comment>
<keyword evidence="3 6" id="KW-1133">Transmembrane helix</keyword>
<feature type="region of interest" description="Disordered" evidence="5">
    <location>
        <begin position="77"/>
        <end position="343"/>
    </location>
</feature>
<dbReference type="GO" id="GO:0016020">
    <property type="term" value="C:membrane"/>
    <property type="evidence" value="ECO:0007669"/>
    <property type="project" value="UniProtKB-SubCell"/>
</dbReference>